<evidence type="ECO:0000256" key="5">
    <source>
        <dbReference type="ARBA" id="ARBA00025466"/>
    </source>
</evidence>
<protein>
    <recommendedName>
        <fullName evidence="2">Regulatory protein zeste</fullName>
    </recommendedName>
</protein>
<comment type="subunit">
    <text evidence="1">Self-associates forming complexes of several hundred monomers.</text>
</comment>
<organism evidence="7 8">
    <name type="scientific">Pyrocoelia pectoralis</name>
    <dbReference type="NCBI Taxonomy" id="417401"/>
    <lineage>
        <taxon>Eukaryota</taxon>
        <taxon>Metazoa</taxon>
        <taxon>Ecdysozoa</taxon>
        <taxon>Arthropoda</taxon>
        <taxon>Hexapoda</taxon>
        <taxon>Insecta</taxon>
        <taxon>Pterygota</taxon>
        <taxon>Neoptera</taxon>
        <taxon>Endopterygota</taxon>
        <taxon>Coleoptera</taxon>
        <taxon>Polyphaga</taxon>
        <taxon>Elateriformia</taxon>
        <taxon>Elateroidea</taxon>
        <taxon>Lampyridae</taxon>
        <taxon>Lampyrinae</taxon>
        <taxon>Pyrocoelia</taxon>
    </lineage>
</organism>
<gene>
    <name evidence="7" type="ORF">RI129_001282</name>
</gene>
<evidence type="ECO:0000256" key="4">
    <source>
        <dbReference type="ARBA" id="ARBA00023163"/>
    </source>
</evidence>
<keyword evidence="8" id="KW-1185">Reference proteome</keyword>
<keyword evidence="3" id="KW-0805">Transcription regulation</keyword>
<feature type="domain" description="Myb/SANT-like DNA-binding" evidence="6">
    <location>
        <begin position="19"/>
        <end position="95"/>
    </location>
</feature>
<dbReference type="Proteomes" id="UP001329430">
    <property type="component" value="Chromosome 1"/>
</dbReference>
<evidence type="ECO:0000313" key="8">
    <source>
        <dbReference type="Proteomes" id="UP001329430"/>
    </source>
</evidence>
<name>A0AAN7VV53_9COLE</name>
<dbReference type="PANTHER" id="PTHR23098:SF16">
    <property type="entry name" value="REGULATORY PROTEIN ZESTE"/>
    <property type="match status" value="1"/>
</dbReference>
<evidence type="ECO:0000256" key="2">
    <source>
        <dbReference type="ARBA" id="ARBA00016807"/>
    </source>
</evidence>
<reference evidence="7 8" key="1">
    <citation type="journal article" date="2024" name="Insects">
        <title>An Improved Chromosome-Level Genome Assembly of the Firefly Pyrocoelia pectoralis.</title>
        <authorList>
            <person name="Fu X."/>
            <person name="Meyer-Rochow V.B."/>
            <person name="Ballantyne L."/>
            <person name="Zhu X."/>
        </authorList>
    </citation>
    <scope>NUCLEOTIDE SEQUENCE [LARGE SCALE GENOMIC DNA]</scope>
    <source>
        <strain evidence="7">XCY_ONT2</strain>
    </source>
</reference>
<comment type="caution">
    <text evidence="7">The sequence shown here is derived from an EMBL/GenBank/DDBJ whole genome shotgun (WGS) entry which is preliminary data.</text>
</comment>
<evidence type="ECO:0000256" key="1">
    <source>
        <dbReference type="ARBA" id="ARBA00011764"/>
    </source>
</evidence>
<comment type="function">
    <text evidence="5">Involved in transvection phenomena (= synapsis-dependent gene expression), where the synaptic pairing of chromosomes carrying genes with which zeste interacts influences the expression of these genes. Zeste binds to DNA and stimulates transcription from a nearby promoter.</text>
</comment>
<dbReference type="AlphaFoldDB" id="A0AAN7VV53"/>
<evidence type="ECO:0000256" key="3">
    <source>
        <dbReference type="ARBA" id="ARBA00023015"/>
    </source>
</evidence>
<proteinExistence type="predicted"/>
<accession>A0AAN7VV53</accession>
<keyword evidence="4" id="KW-0804">Transcription</keyword>
<dbReference type="GO" id="GO:0005634">
    <property type="term" value="C:nucleus"/>
    <property type="evidence" value="ECO:0007669"/>
    <property type="project" value="TreeGrafter"/>
</dbReference>
<evidence type="ECO:0000313" key="7">
    <source>
        <dbReference type="EMBL" id="KAK5650253.1"/>
    </source>
</evidence>
<dbReference type="InterPro" id="IPR028002">
    <property type="entry name" value="Myb_DNA-bind_5"/>
</dbReference>
<sequence length="219" mass="24734">MLCCVCNRVFNIFIFFITKMRVTSDHWQLLLSFATNHKEIITNKFIGMNGRENSVILWKNLTTQLNGLGFGEKTVDEWKKTLADWKSKTKAKAAKINRSLIQTGGGSPTHISLTNNEEKLLTLMGHTSYKGDIDLECGIQTKDDSEEIVNSSNEILRTEISRTPSKSTKRRQKLYSMGEQIKLMNDTTLSVLQTINTNIGNVAHDVKRIADALQIIAKK</sequence>
<dbReference type="PANTHER" id="PTHR23098">
    <property type="entry name" value="AGAP001331-PA-RELATED"/>
    <property type="match status" value="1"/>
</dbReference>
<evidence type="ECO:0000259" key="6">
    <source>
        <dbReference type="Pfam" id="PF13873"/>
    </source>
</evidence>
<dbReference type="Pfam" id="PF13873">
    <property type="entry name" value="Myb_DNA-bind_5"/>
    <property type="match status" value="1"/>
</dbReference>
<dbReference type="EMBL" id="JAVRBK010000001">
    <property type="protein sequence ID" value="KAK5650253.1"/>
    <property type="molecule type" value="Genomic_DNA"/>
</dbReference>